<sequence>MQNTFLSKNDYIYNKDVGRENLRETHEKEKSNKLLELDA</sequence>
<protein>
    <submittedName>
        <fullName evidence="1">Uncharacterized protein</fullName>
    </submittedName>
</protein>
<reference evidence="2" key="1">
    <citation type="submission" date="2019-11" db="EMBL/GenBank/DDBJ databases">
        <title>Genome sequence of Heliorestis convoluta strain HH, an alkaliphilic and minimalistic phototrophic bacterium from a soda lake in Egypt.</title>
        <authorList>
            <person name="Dewey E.D."/>
            <person name="Stokes L.M."/>
            <person name="Burchell B.M."/>
            <person name="Shaffer K.N."/>
            <person name="Huntington A.M."/>
            <person name="Baker J.M."/>
            <person name="Nadendla S."/>
            <person name="Giglio M.G."/>
            <person name="Touchman J.W."/>
            <person name="Blankenship R.E."/>
            <person name="Madigan M.T."/>
            <person name="Sattley W.M."/>
        </authorList>
    </citation>
    <scope>NUCLEOTIDE SEQUENCE [LARGE SCALE GENOMIC DNA]</scope>
    <source>
        <strain evidence="2">HH</strain>
    </source>
</reference>
<dbReference type="AlphaFoldDB" id="A0A5Q2MYH4"/>
<evidence type="ECO:0000313" key="1">
    <source>
        <dbReference type="EMBL" id="QGG46443.1"/>
    </source>
</evidence>
<dbReference type="KEGG" id="hcv:FTV88_0264"/>
<dbReference type="Proteomes" id="UP000366051">
    <property type="component" value="Chromosome"/>
</dbReference>
<name>A0A5Q2MYH4_9FIRM</name>
<organism evidence="1 2">
    <name type="scientific">Heliorestis convoluta</name>
    <dbReference type="NCBI Taxonomy" id="356322"/>
    <lineage>
        <taxon>Bacteria</taxon>
        <taxon>Bacillati</taxon>
        <taxon>Bacillota</taxon>
        <taxon>Clostridia</taxon>
        <taxon>Eubacteriales</taxon>
        <taxon>Heliobacteriaceae</taxon>
        <taxon>Heliorestis</taxon>
    </lineage>
</organism>
<accession>A0A5Q2MYH4</accession>
<dbReference type="EMBL" id="CP045875">
    <property type="protein sequence ID" value="QGG46443.1"/>
    <property type="molecule type" value="Genomic_DNA"/>
</dbReference>
<keyword evidence="2" id="KW-1185">Reference proteome</keyword>
<gene>
    <name evidence="1" type="ORF">FTV88_0264</name>
</gene>
<evidence type="ECO:0000313" key="2">
    <source>
        <dbReference type="Proteomes" id="UP000366051"/>
    </source>
</evidence>
<proteinExistence type="predicted"/>